<evidence type="ECO:0000256" key="8">
    <source>
        <dbReference type="ARBA" id="ARBA00031484"/>
    </source>
</evidence>
<feature type="signal peptide" evidence="10">
    <location>
        <begin position="1"/>
        <end position="32"/>
    </location>
</feature>
<feature type="domain" description="PpiC" evidence="11">
    <location>
        <begin position="306"/>
        <end position="410"/>
    </location>
</feature>
<accession>A0A941HVT2</accession>
<dbReference type="Proteomes" id="UP000622580">
    <property type="component" value="Unassembled WGS sequence"/>
</dbReference>
<evidence type="ECO:0000256" key="7">
    <source>
        <dbReference type="ARBA" id="ARBA00030642"/>
    </source>
</evidence>
<feature type="chain" id="PRO_5036714675" description="Parvulin-like PPIase" evidence="10">
    <location>
        <begin position="33"/>
        <end position="453"/>
    </location>
</feature>
<organism evidence="12 13">
    <name type="scientific">Phenylobacterium glaciei</name>
    <dbReference type="NCBI Taxonomy" id="2803784"/>
    <lineage>
        <taxon>Bacteria</taxon>
        <taxon>Pseudomonadati</taxon>
        <taxon>Pseudomonadota</taxon>
        <taxon>Alphaproteobacteria</taxon>
        <taxon>Caulobacterales</taxon>
        <taxon>Caulobacteraceae</taxon>
        <taxon>Phenylobacterium</taxon>
    </lineage>
</organism>
<evidence type="ECO:0000259" key="11">
    <source>
        <dbReference type="PROSITE" id="PS50198"/>
    </source>
</evidence>
<dbReference type="GO" id="GO:0003755">
    <property type="term" value="F:peptidyl-prolyl cis-trans isomerase activity"/>
    <property type="evidence" value="ECO:0007669"/>
    <property type="project" value="UniProtKB-KW"/>
</dbReference>
<proteinExistence type="predicted"/>
<evidence type="ECO:0000313" key="13">
    <source>
        <dbReference type="Proteomes" id="UP000622580"/>
    </source>
</evidence>
<keyword evidence="2 10" id="KW-0732">Signal</keyword>
<name>A0A941HVT2_9CAUL</name>
<dbReference type="PANTHER" id="PTHR47637">
    <property type="entry name" value="CHAPERONE SURA"/>
    <property type="match status" value="1"/>
</dbReference>
<dbReference type="EMBL" id="JAGSGD010000001">
    <property type="protein sequence ID" value="MBR7620149.1"/>
    <property type="molecule type" value="Genomic_DNA"/>
</dbReference>
<dbReference type="Pfam" id="PF00639">
    <property type="entry name" value="Rotamase"/>
    <property type="match status" value="2"/>
</dbReference>
<gene>
    <name evidence="12" type="ORF">JKL49_12200</name>
</gene>
<dbReference type="Gene3D" id="3.10.50.40">
    <property type="match status" value="2"/>
</dbReference>
<dbReference type="InterPro" id="IPR050280">
    <property type="entry name" value="OMP_Chaperone_SurA"/>
</dbReference>
<keyword evidence="13" id="KW-1185">Reference proteome</keyword>
<dbReference type="InterPro" id="IPR027304">
    <property type="entry name" value="Trigger_fact/SurA_dom_sf"/>
</dbReference>
<keyword evidence="6 9" id="KW-0413">Isomerase</keyword>
<evidence type="ECO:0000256" key="10">
    <source>
        <dbReference type="SAM" id="SignalP"/>
    </source>
</evidence>
<evidence type="ECO:0000313" key="12">
    <source>
        <dbReference type="EMBL" id="MBR7620149.1"/>
    </source>
</evidence>
<dbReference type="InterPro" id="IPR046357">
    <property type="entry name" value="PPIase_dom_sf"/>
</dbReference>
<dbReference type="AlphaFoldDB" id="A0A941HVT2"/>
<dbReference type="PROSITE" id="PS50198">
    <property type="entry name" value="PPIC_PPIASE_2"/>
    <property type="match status" value="2"/>
</dbReference>
<dbReference type="InterPro" id="IPR015391">
    <property type="entry name" value="SurA_N"/>
</dbReference>
<protein>
    <recommendedName>
        <fullName evidence="1">Parvulin-like PPIase</fullName>
    </recommendedName>
    <alternativeName>
        <fullName evidence="7">Peptidyl-prolyl cis-trans isomerase plp</fullName>
    </alternativeName>
    <alternativeName>
        <fullName evidence="8">Rotamase plp</fullName>
    </alternativeName>
</protein>
<evidence type="ECO:0000256" key="5">
    <source>
        <dbReference type="ARBA" id="ARBA00023186"/>
    </source>
</evidence>
<evidence type="ECO:0000256" key="2">
    <source>
        <dbReference type="ARBA" id="ARBA00022729"/>
    </source>
</evidence>
<comment type="caution">
    <text evidence="12">The sequence shown here is derived from an EMBL/GenBank/DDBJ whole genome shotgun (WGS) entry which is preliminary data.</text>
</comment>
<evidence type="ECO:0000256" key="3">
    <source>
        <dbReference type="ARBA" id="ARBA00022764"/>
    </source>
</evidence>
<keyword evidence="5" id="KW-0143">Chaperone</keyword>
<keyword evidence="3" id="KW-0574">Periplasm</keyword>
<evidence type="ECO:0000256" key="4">
    <source>
        <dbReference type="ARBA" id="ARBA00023110"/>
    </source>
</evidence>
<reference evidence="12" key="1">
    <citation type="submission" date="2021-04" db="EMBL/GenBank/DDBJ databases">
        <title>Draft genome assembly of strain Phenylobacterium sp. 20VBR1 using MiniION and Illumina platforms.</title>
        <authorList>
            <person name="Thomas F.A."/>
            <person name="Krishnan K.P."/>
            <person name="Sinha R.K."/>
        </authorList>
    </citation>
    <scope>NUCLEOTIDE SEQUENCE</scope>
    <source>
        <strain evidence="12">20VBR1</strain>
    </source>
</reference>
<evidence type="ECO:0000256" key="1">
    <source>
        <dbReference type="ARBA" id="ARBA00018370"/>
    </source>
</evidence>
<evidence type="ECO:0000256" key="6">
    <source>
        <dbReference type="ARBA" id="ARBA00023235"/>
    </source>
</evidence>
<dbReference type="PANTHER" id="PTHR47637:SF1">
    <property type="entry name" value="CHAPERONE SURA"/>
    <property type="match status" value="1"/>
</dbReference>
<keyword evidence="4 9" id="KW-0697">Rotamase</keyword>
<feature type="domain" description="PpiC" evidence="11">
    <location>
        <begin position="208"/>
        <end position="306"/>
    </location>
</feature>
<evidence type="ECO:0000256" key="9">
    <source>
        <dbReference type="PROSITE-ProRule" id="PRU00278"/>
    </source>
</evidence>
<dbReference type="SUPFAM" id="SSF109998">
    <property type="entry name" value="Triger factor/SurA peptide-binding domain-like"/>
    <property type="match status" value="1"/>
</dbReference>
<dbReference type="RefSeq" id="WP_215340874.1">
    <property type="nucleotide sequence ID" value="NZ_JAGSGD010000001.1"/>
</dbReference>
<dbReference type="Pfam" id="PF09312">
    <property type="entry name" value="SurA_N"/>
    <property type="match status" value="1"/>
</dbReference>
<dbReference type="InterPro" id="IPR000297">
    <property type="entry name" value="PPIase_PpiC"/>
</dbReference>
<dbReference type="Gene3D" id="1.10.4030.10">
    <property type="entry name" value="Porin chaperone SurA, peptide-binding domain"/>
    <property type="match status" value="1"/>
</dbReference>
<sequence length="453" mass="48014">MMRARNVTGLSARGAALAIALATTALPQVLWAQDATPGATAPVAAPAPAAPVAPAGINESVAAVVNDDIISTYDLAQRMRLLIATSGVQPTQQNLAQFQREALVGLVDERLQLQELRRVEKDQKMEIISSDEEVTDELRDMAKGNNMSLEQFLGNLKAQGIGEETLRQEVRANTSWQHWIRGRYGSRLRIGDDQVKAVQQRLAAAASKPQYQISEVFIDANRVGGMDTAMTGAGQLVTQMQQGAPFPAVARQFSAAATAAAGGDAGWITAGEMAPEIDAVLDQMRPGQLSAPIQVKDGVYIIYLRDKRAGAGGMMVNLKQAAIGLPQTADQAAVDAASVKLVALRGTITGCADLEAKAAAVPGVIAGDLGEAEIKDLAPAFRDAAEALNAGEISQPIRTSAGLHLLAVCGKRASGQDGQSKEQIENRLFGQQLSMIARRYMRDLRNSATIETK</sequence>
<dbReference type="SUPFAM" id="SSF54534">
    <property type="entry name" value="FKBP-like"/>
    <property type="match status" value="2"/>
</dbReference>